<keyword evidence="4" id="KW-1185">Reference proteome</keyword>
<dbReference type="OrthoDB" id="3902805at2"/>
<protein>
    <submittedName>
        <fullName evidence="3">Glucoamylase</fullName>
    </submittedName>
</protein>
<dbReference type="RefSeq" id="WP_088464526.1">
    <property type="nucleotide sequence ID" value="NZ_NIRR01000016.1"/>
</dbReference>
<dbReference type="SUPFAM" id="SSF48208">
    <property type="entry name" value="Six-hairpin glycosidases"/>
    <property type="match status" value="1"/>
</dbReference>
<dbReference type="Pfam" id="PF19291">
    <property type="entry name" value="TREH_N"/>
    <property type="match status" value="1"/>
</dbReference>
<dbReference type="EMBL" id="NIRR01000016">
    <property type="protein sequence ID" value="OWP63077.1"/>
    <property type="molecule type" value="Genomic_DNA"/>
</dbReference>
<dbReference type="InterPro" id="IPR012341">
    <property type="entry name" value="6hp_glycosidase-like_sf"/>
</dbReference>
<dbReference type="Pfam" id="PF00723">
    <property type="entry name" value="Glyco_hydro_15"/>
    <property type="match status" value="1"/>
</dbReference>
<evidence type="ECO:0000259" key="1">
    <source>
        <dbReference type="Pfam" id="PF00723"/>
    </source>
</evidence>
<reference evidence="3 4" key="1">
    <citation type="submission" date="2017-06" db="EMBL/GenBank/DDBJ databases">
        <title>Hymenobacter amundsenii sp. nov. isolated from regoliths in Antarctica.</title>
        <authorList>
            <person name="Sedlacek I."/>
            <person name="Kralova S."/>
            <person name="Pantucek R."/>
            <person name="Svec P."/>
            <person name="Holochova P."/>
            <person name="Stankova E."/>
            <person name="Vrbovska V."/>
            <person name="Busse H.-J."/>
        </authorList>
    </citation>
    <scope>NUCLEOTIDE SEQUENCE [LARGE SCALE GENOMIC DNA]</scope>
    <source>
        <strain evidence="3 4">CCM 8682</strain>
    </source>
</reference>
<sequence length="621" mass="70164">MSQTTPLEDYGLIGNLHTVALVSKAGSLDYLPFTRFDSPTIFAALLDAEKGGAWSIQPAGAEGEVRTKQLYLPNTGVLLTRFLLEGGLAELTDFMPVKRHEQNCAVVRSLRVIKGTLTFQLHCAPRFDYARAPHRVETQADGSLLFRGLETADAHLQFRLLSSHPLEVTPDGDAVGSWTLHAGETASFVIEATPVDDPDFIARDLNHYTEGAFADTLSFWREWVESSTYTGRWREIMMRSAITLKLLTSLKHGSTVAAATFGLPEAVGGSRNWDYRFTWVRDAAFTMYAFLRLGFTGESKAFLHWIMARCEQLADAADLQLMYRVDGSPDLPEQELEHLSGYRDSRPVRIGNGAAQQFQLDIYGELLDTIYLYNKYGGAITYAFWQQICRLVDFVAENWQRPDHGIWEVRDQEQHFLSAKMMCWVALDRAISIAEDRSFPAPLADWHRVRNEIYEEVYNNFWSEEKQAFVQYKGGEVLDSIALLLPLIRMFSPAEPRWQSTMRAIEQELVIDSLVFRYHLDGGATDGLTGQEGTFTMCSFWYIENLSRAGDLDKARLLFEKVLGFASPLGLYSEQIGPHGAQIGNYPQAFTHLALISAAFQLNRDLDARHHRGDNRGHEFV</sequence>
<dbReference type="GO" id="GO:0004553">
    <property type="term" value="F:hydrolase activity, hydrolyzing O-glycosyl compounds"/>
    <property type="evidence" value="ECO:0007669"/>
    <property type="project" value="UniProtKB-ARBA"/>
</dbReference>
<comment type="caution">
    <text evidence="3">The sequence shown here is derived from an EMBL/GenBank/DDBJ whole genome shotgun (WGS) entry which is preliminary data.</text>
</comment>
<dbReference type="PANTHER" id="PTHR31616:SF0">
    <property type="entry name" value="GLUCAN 1,4-ALPHA-GLUCOSIDASE"/>
    <property type="match status" value="1"/>
</dbReference>
<gene>
    <name evidence="3" type="ORF">CDA63_11125</name>
</gene>
<dbReference type="Proteomes" id="UP000197277">
    <property type="component" value="Unassembled WGS sequence"/>
</dbReference>
<dbReference type="GO" id="GO:0005975">
    <property type="term" value="P:carbohydrate metabolic process"/>
    <property type="evidence" value="ECO:0007669"/>
    <property type="project" value="InterPro"/>
</dbReference>
<dbReference type="InterPro" id="IPR011613">
    <property type="entry name" value="GH15-like"/>
</dbReference>
<feature type="domain" description="GH15-like" evidence="1">
    <location>
        <begin position="234"/>
        <end position="599"/>
    </location>
</feature>
<feature type="domain" description="Trehalase-like N-terminal" evidence="2">
    <location>
        <begin position="3"/>
        <end position="143"/>
    </location>
</feature>
<dbReference type="Gene3D" id="1.50.10.10">
    <property type="match status" value="1"/>
</dbReference>
<organism evidence="3 4">
    <name type="scientific">Hymenobacter amundsenii</name>
    <dbReference type="NCBI Taxonomy" id="2006685"/>
    <lineage>
        <taxon>Bacteria</taxon>
        <taxon>Pseudomonadati</taxon>
        <taxon>Bacteroidota</taxon>
        <taxon>Cytophagia</taxon>
        <taxon>Cytophagales</taxon>
        <taxon>Hymenobacteraceae</taxon>
        <taxon>Hymenobacter</taxon>
    </lineage>
</organism>
<accession>A0A246FKI4</accession>
<proteinExistence type="predicted"/>
<dbReference type="InterPro" id="IPR008928">
    <property type="entry name" value="6-hairpin_glycosidase_sf"/>
</dbReference>
<dbReference type="AlphaFoldDB" id="A0A246FKI4"/>
<dbReference type="PANTHER" id="PTHR31616">
    <property type="entry name" value="TREHALASE"/>
    <property type="match status" value="1"/>
</dbReference>
<evidence type="ECO:0000259" key="2">
    <source>
        <dbReference type="Pfam" id="PF19291"/>
    </source>
</evidence>
<evidence type="ECO:0000313" key="4">
    <source>
        <dbReference type="Proteomes" id="UP000197277"/>
    </source>
</evidence>
<evidence type="ECO:0000313" key="3">
    <source>
        <dbReference type="EMBL" id="OWP63077.1"/>
    </source>
</evidence>
<dbReference type="InterPro" id="IPR045582">
    <property type="entry name" value="Trehalase-like_N"/>
</dbReference>
<name>A0A246FKI4_9BACT</name>